<keyword evidence="8 12" id="KW-0406">Ion transport</keyword>
<evidence type="ECO:0000313" key="13">
    <source>
        <dbReference type="EMBL" id="KAH0819695.1"/>
    </source>
</evidence>
<keyword evidence="3 12" id="KW-0813">Transport</keyword>
<name>A0A8J6LFJ9_TENMO</name>
<keyword evidence="4 12" id="KW-0894">Sodium channel</keyword>
<dbReference type="Proteomes" id="UP000719412">
    <property type="component" value="Unassembled WGS sequence"/>
</dbReference>
<evidence type="ECO:0000256" key="7">
    <source>
        <dbReference type="ARBA" id="ARBA00023053"/>
    </source>
</evidence>
<evidence type="ECO:0000256" key="6">
    <source>
        <dbReference type="ARBA" id="ARBA00022989"/>
    </source>
</evidence>
<sequence length="431" mass="49434">MAFVKVKECLTNPRQLTKLIVVVLSECVYKILYPPITSYYKFRYNETIKYPSLTICRRPSYKNYLLPHYGLKTTSMDDYYAKTFLKFPFNTTSIENFLNRTTYAFGEVIALYGFNGSGLKNNIKTRSTYLTIRGLCHTIIPQETVTSFVVGTGYYLYLSHNARDKTKDNDGLSTSGFEIYIHNENDVITDQDNVHSEFLYLETAEDMHVTLSVQTYSQVSTSKQPCVDDSTYSKSQCMEKCFHNAIARKIGCTVPWLRHLDEEYPQCSNSTSIDSLYEAFNDPTKFTESCNCLMPCNNSIYQYQIENRRDGDTISGPSSQINIYFQSNLVTELTDVVSYDWNTFLADVGGSLGFLLGLSVIGVVTVLEEFIRIVFRIKRGEAEEEKKIEDDNKLPTLEPSNGESLKSVMEFMANCDMYEHLQKENENDTKY</sequence>
<dbReference type="InterPro" id="IPR001873">
    <property type="entry name" value="ENaC"/>
</dbReference>
<keyword evidence="11 12" id="KW-0407">Ion channel</keyword>
<dbReference type="EMBL" id="JABDTM020013944">
    <property type="protein sequence ID" value="KAH0819695.1"/>
    <property type="molecule type" value="Genomic_DNA"/>
</dbReference>
<dbReference type="Gene3D" id="1.10.287.820">
    <property type="entry name" value="Acid-sensing ion channel domain"/>
    <property type="match status" value="1"/>
</dbReference>
<dbReference type="Pfam" id="PF00858">
    <property type="entry name" value="ASC"/>
    <property type="match status" value="1"/>
</dbReference>
<comment type="caution">
    <text evidence="13">The sequence shown here is derived from an EMBL/GenBank/DDBJ whole genome shotgun (WGS) entry which is preliminary data.</text>
</comment>
<evidence type="ECO:0000256" key="1">
    <source>
        <dbReference type="ARBA" id="ARBA00004141"/>
    </source>
</evidence>
<comment type="similarity">
    <text evidence="2 12">Belongs to the amiloride-sensitive sodium channel (TC 1.A.6) family.</text>
</comment>
<evidence type="ECO:0000256" key="4">
    <source>
        <dbReference type="ARBA" id="ARBA00022461"/>
    </source>
</evidence>
<keyword evidence="5 12" id="KW-0812">Transmembrane</keyword>
<evidence type="ECO:0000256" key="9">
    <source>
        <dbReference type="ARBA" id="ARBA00023136"/>
    </source>
</evidence>
<keyword evidence="14" id="KW-1185">Reference proteome</keyword>
<dbReference type="Gene3D" id="1.10.287.770">
    <property type="entry name" value="YojJ-like"/>
    <property type="match status" value="1"/>
</dbReference>
<protein>
    <submittedName>
        <fullName evidence="13">Uncharacterized protein</fullName>
    </submittedName>
</protein>
<evidence type="ECO:0000256" key="8">
    <source>
        <dbReference type="ARBA" id="ARBA00023065"/>
    </source>
</evidence>
<dbReference type="GO" id="GO:0015280">
    <property type="term" value="F:ligand-gated sodium channel activity"/>
    <property type="evidence" value="ECO:0007669"/>
    <property type="project" value="TreeGrafter"/>
</dbReference>
<evidence type="ECO:0000256" key="3">
    <source>
        <dbReference type="ARBA" id="ARBA00022448"/>
    </source>
</evidence>
<organism evidence="13 14">
    <name type="scientific">Tenebrio molitor</name>
    <name type="common">Yellow mealworm beetle</name>
    <dbReference type="NCBI Taxonomy" id="7067"/>
    <lineage>
        <taxon>Eukaryota</taxon>
        <taxon>Metazoa</taxon>
        <taxon>Ecdysozoa</taxon>
        <taxon>Arthropoda</taxon>
        <taxon>Hexapoda</taxon>
        <taxon>Insecta</taxon>
        <taxon>Pterygota</taxon>
        <taxon>Neoptera</taxon>
        <taxon>Endopterygota</taxon>
        <taxon>Coleoptera</taxon>
        <taxon>Polyphaga</taxon>
        <taxon>Cucujiformia</taxon>
        <taxon>Tenebrionidae</taxon>
        <taxon>Tenebrio</taxon>
    </lineage>
</organism>
<dbReference type="GO" id="GO:0005886">
    <property type="term" value="C:plasma membrane"/>
    <property type="evidence" value="ECO:0007669"/>
    <property type="project" value="TreeGrafter"/>
</dbReference>
<dbReference type="PANTHER" id="PTHR11690">
    <property type="entry name" value="AMILORIDE-SENSITIVE SODIUM CHANNEL-RELATED"/>
    <property type="match status" value="1"/>
</dbReference>
<evidence type="ECO:0000256" key="10">
    <source>
        <dbReference type="ARBA" id="ARBA00023201"/>
    </source>
</evidence>
<keyword evidence="9" id="KW-0472">Membrane</keyword>
<reference evidence="13" key="2">
    <citation type="submission" date="2021-08" db="EMBL/GenBank/DDBJ databases">
        <authorList>
            <person name="Eriksson T."/>
        </authorList>
    </citation>
    <scope>NUCLEOTIDE SEQUENCE</scope>
    <source>
        <strain evidence="13">Stoneville</strain>
        <tissue evidence="13">Whole head</tissue>
    </source>
</reference>
<accession>A0A8J6LFJ9</accession>
<evidence type="ECO:0000313" key="14">
    <source>
        <dbReference type="Proteomes" id="UP000719412"/>
    </source>
</evidence>
<evidence type="ECO:0000256" key="2">
    <source>
        <dbReference type="ARBA" id="ARBA00007193"/>
    </source>
</evidence>
<keyword evidence="7" id="KW-0915">Sodium</keyword>
<keyword evidence="10 12" id="KW-0739">Sodium transport</keyword>
<keyword evidence="6" id="KW-1133">Transmembrane helix</keyword>
<gene>
    <name evidence="13" type="ORF">GEV33_003096</name>
</gene>
<evidence type="ECO:0000256" key="5">
    <source>
        <dbReference type="ARBA" id="ARBA00022692"/>
    </source>
</evidence>
<proteinExistence type="inferred from homology"/>
<dbReference type="PANTHER" id="PTHR11690:SF248">
    <property type="entry name" value="PICKPOCKET 17, ISOFORM A"/>
    <property type="match status" value="1"/>
</dbReference>
<comment type="subcellular location">
    <subcellularLocation>
        <location evidence="1">Membrane</location>
        <topology evidence="1">Multi-pass membrane protein</topology>
    </subcellularLocation>
</comment>
<evidence type="ECO:0000256" key="11">
    <source>
        <dbReference type="ARBA" id="ARBA00023303"/>
    </source>
</evidence>
<dbReference type="AlphaFoldDB" id="A0A8J6LFJ9"/>
<evidence type="ECO:0000256" key="12">
    <source>
        <dbReference type="RuleBase" id="RU000679"/>
    </source>
</evidence>
<reference evidence="13" key="1">
    <citation type="journal article" date="2020" name="J Insects Food Feed">
        <title>The yellow mealworm (Tenebrio molitor) genome: a resource for the emerging insects as food and feed industry.</title>
        <authorList>
            <person name="Eriksson T."/>
            <person name="Andere A."/>
            <person name="Kelstrup H."/>
            <person name="Emery V."/>
            <person name="Picard C."/>
        </authorList>
    </citation>
    <scope>NUCLEOTIDE SEQUENCE</scope>
    <source>
        <strain evidence="13">Stoneville</strain>
        <tissue evidence="13">Whole head</tissue>
    </source>
</reference>